<gene>
    <name evidence="3" type="ORF">Scep_010743</name>
</gene>
<name>A0AAP0JY31_9MAGN</name>
<dbReference type="Proteomes" id="UP001419268">
    <property type="component" value="Unassembled WGS sequence"/>
</dbReference>
<evidence type="ECO:0000256" key="1">
    <source>
        <dbReference type="SAM" id="Coils"/>
    </source>
</evidence>
<evidence type="ECO:0000313" key="4">
    <source>
        <dbReference type="Proteomes" id="UP001419268"/>
    </source>
</evidence>
<evidence type="ECO:0000256" key="2">
    <source>
        <dbReference type="SAM" id="Phobius"/>
    </source>
</evidence>
<dbReference type="EMBL" id="JBBNAG010000004">
    <property type="protein sequence ID" value="KAK9141062.1"/>
    <property type="molecule type" value="Genomic_DNA"/>
</dbReference>
<feature type="transmembrane region" description="Helical" evidence="2">
    <location>
        <begin position="498"/>
        <end position="522"/>
    </location>
</feature>
<protein>
    <submittedName>
        <fullName evidence="3">Uncharacterized protein</fullName>
    </submittedName>
</protein>
<proteinExistence type="predicted"/>
<feature type="coiled-coil region" evidence="1">
    <location>
        <begin position="5"/>
        <end position="35"/>
    </location>
</feature>
<evidence type="ECO:0000313" key="3">
    <source>
        <dbReference type="EMBL" id="KAK9141062.1"/>
    </source>
</evidence>
<keyword evidence="2" id="KW-0812">Transmembrane</keyword>
<keyword evidence="4" id="KW-1185">Reference proteome</keyword>
<dbReference type="AlphaFoldDB" id="A0AAP0JY31"/>
<organism evidence="3 4">
    <name type="scientific">Stephania cephalantha</name>
    <dbReference type="NCBI Taxonomy" id="152367"/>
    <lineage>
        <taxon>Eukaryota</taxon>
        <taxon>Viridiplantae</taxon>
        <taxon>Streptophyta</taxon>
        <taxon>Embryophyta</taxon>
        <taxon>Tracheophyta</taxon>
        <taxon>Spermatophyta</taxon>
        <taxon>Magnoliopsida</taxon>
        <taxon>Ranunculales</taxon>
        <taxon>Menispermaceae</taxon>
        <taxon>Menispermoideae</taxon>
        <taxon>Cissampelideae</taxon>
        <taxon>Stephania</taxon>
    </lineage>
</organism>
<keyword evidence="2" id="KW-1133">Transmembrane helix</keyword>
<reference evidence="3 4" key="1">
    <citation type="submission" date="2024-01" db="EMBL/GenBank/DDBJ databases">
        <title>Genome assemblies of Stephania.</title>
        <authorList>
            <person name="Yang L."/>
        </authorList>
    </citation>
    <scope>NUCLEOTIDE SEQUENCE [LARGE SCALE GENOMIC DNA]</scope>
    <source>
        <strain evidence="3">JXDWG</strain>
        <tissue evidence="3">Leaf</tissue>
    </source>
</reference>
<comment type="caution">
    <text evidence="3">The sequence shown here is derived from an EMBL/GenBank/DDBJ whole genome shotgun (WGS) entry which is preliminary data.</text>
</comment>
<accession>A0AAP0JY31</accession>
<keyword evidence="2" id="KW-0472">Membrane</keyword>
<keyword evidence="1" id="KW-0175">Coiled coil</keyword>
<sequence>MEARLDDMETRMSRIEKEVKRISAIEDSMKELRSEMKLMFRGLAQMIEELLQQSSLQHIPTTMMNTISSLKEFVAPNFHPSSAKQMETTRPPQVQLPGSQSLLYYVKSISHVSSHNGGFGSSTVNLDKSDLPILEITPSITTPTPMHLDFNTPPPPSPQYPPNLPHTFIKTKDILQIRLHLVGRIVHKISTWPNLVSSYQSSTYMQPRVGRKVFELRDLLWPEEACCTIAPPPWPPPLSSLVRVLAIIYAIEQYVLHGKSILGFLKPYAVNTNLDLRLMGTHGAVIYLATLSSSCIMLFCTVASTAISECYWALPSLFLVEVLSISALYQNQCSINDPIKHAPLPSLQFWSSRNGSMDFCNNLMGFVAIPLSLRPPPLYPRSTSASIVVATSVSSFGSCSVESLGKTTQRGQSVIRGHPMVEGADIVRIVVLVWCKGFYITKVSYEVDWVAWSNVYIANILNRPLCVLRAATGLQVVRVAIGDIVAMGGGNQRTTTRLIWVIPWSWSFAVLLLGFLMATSLLRIAPPNATRFLWILARFAFNNTPYGSLSASFDTRS</sequence>